<keyword evidence="1" id="KW-1133">Transmembrane helix</keyword>
<gene>
    <name evidence="2" type="ORF">SAMN05444165_3924</name>
</gene>
<keyword evidence="1" id="KW-0812">Transmembrane</keyword>
<sequence>MSLFGLQIDGGWIDDFSYVTAVAWSWARYVKRRRMPVRRSARRVHPMRALFCSSTAADFFSGLCLFPLCALAVSLFSDPLLHALLSGNRLLLSAAGVVALCSVTENF</sequence>
<evidence type="ECO:0000256" key="1">
    <source>
        <dbReference type="SAM" id="Phobius"/>
    </source>
</evidence>
<feature type="transmembrane region" description="Helical" evidence="1">
    <location>
        <begin position="80"/>
        <end position="103"/>
    </location>
</feature>
<feature type="transmembrane region" description="Helical" evidence="1">
    <location>
        <begin position="50"/>
        <end position="74"/>
    </location>
</feature>
<dbReference type="Proteomes" id="UP000185151">
    <property type="component" value="Unassembled WGS sequence"/>
</dbReference>
<dbReference type="AlphaFoldDB" id="A0A1N6KM85"/>
<organism evidence="2 3">
    <name type="scientific">Paraburkholderia phenazinium</name>
    <dbReference type="NCBI Taxonomy" id="60549"/>
    <lineage>
        <taxon>Bacteria</taxon>
        <taxon>Pseudomonadati</taxon>
        <taxon>Pseudomonadota</taxon>
        <taxon>Betaproteobacteria</taxon>
        <taxon>Burkholderiales</taxon>
        <taxon>Burkholderiaceae</taxon>
        <taxon>Paraburkholderia</taxon>
    </lineage>
</organism>
<keyword evidence="3" id="KW-1185">Reference proteome</keyword>
<accession>A0A1N6KM85</accession>
<proteinExistence type="predicted"/>
<protein>
    <submittedName>
        <fullName evidence="2">Uncharacterized protein</fullName>
    </submittedName>
</protein>
<name>A0A1N6KM85_9BURK</name>
<feature type="transmembrane region" description="Helical" evidence="1">
    <location>
        <begin position="12"/>
        <end position="30"/>
    </location>
</feature>
<evidence type="ECO:0000313" key="3">
    <source>
        <dbReference type="Proteomes" id="UP000185151"/>
    </source>
</evidence>
<keyword evidence="1" id="KW-0472">Membrane</keyword>
<evidence type="ECO:0000313" key="2">
    <source>
        <dbReference type="EMBL" id="SIO57675.1"/>
    </source>
</evidence>
<reference evidence="2 3" key="1">
    <citation type="submission" date="2016-11" db="EMBL/GenBank/DDBJ databases">
        <authorList>
            <person name="Jaros S."/>
            <person name="Januszkiewicz K."/>
            <person name="Wedrychowicz H."/>
        </authorList>
    </citation>
    <scope>NUCLEOTIDE SEQUENCE [LARGE SCALE GENOMIC DNA]</scope>
    <source>
        <strain evidence="2 3">GAS95</strain>
    </source>
</reference>
<dbReference type="EMBL" id="FSRU01000002">
    <property type="protein sequence ID" value="SIO57675.1"/>
    <property type="molecule type" value="Genomic_DNA"/>
</dbReference>